<protein>
    <submittedName>
        <fullName evidence="3">Uncharacterized protein</fullName>
    </submittedName>
</protein>
<gene>
    <name evidence="3" type="ORF">R9X50_00169400</name>
</gene>
<keyword evidence="2" id="KW-0472">Membrane</keyword>
<keyword evidence="2" id="KW-1133">Transmembrane helix</keyword>
<proteinExistence type="predicted"/>
<keyword evidence="4" id="KW-1185">Reference proteome</keyword>
<name>A0AAQ3M164_9PEZI</name>
<accession>A0AAQ3M164</accession>
<evidence type="ECO:0000313" key="3">
    <source>
        <dbReference type="EMBL" id="WPG98894.1"/>
    </source>
</evidence>
<dbReference type="Pfam" id="PF11309">
    <property type="entry name" value="DUF3112"/>
    <property type="match status" value="1"/>
</dbReference>
<keyword evidence="2" id="KW-0812">Transmembrane</keyword>
<feature type="transmembrane region" description="Helical" evidence="2">
    <location>
        <begin position="298"/>
        <end position="317"/>
    </location>
</feature>
<feature type="transmembrane region" description="Helical" evidence="2">
    <location>
        <begin position="184"/>
        <end position="204"/>
    </location>
</feature>
<organism evidence="3 4">
    <name type="scientific">Acrodontium crateriforme</name>
    <dbReference type="NCBI Taxonomy" id="150365"/>
    <lineage>
        <taxon>Eukaryota</taxon>
        <taxon>Fungi</taxon>
        <taxon>Dikarya</taxon>
        <taxon>Ascomycota</taxon>
        <taxon>Pezizomycotina</taxon>
        <taxon>Dothideomycetes</taxon>
        <taxon>Dothideomycetidae</taxon>
        <taxon>Mycosphaerellales</taxon>
        <taxon>Teratosphaeriaceae</taxon>
        <taxon>Acrodontium</taxon>
    </lineage>
</organism>
<evidence type="ECO:0000256" key="1">
    <source>
        <dbReference type="SAM" id="MobiDB-lite"/>
    </source>
</evidence>
<feature type="transmembrane region" description="Helical" evidence="2">
    <location>
        <begin position="140"/>
        <end position="164"/>
    </location>
</feature>
<evidence type="ECO:0000256" key="2">
    <source>
        <dbReference type="SAM" id="Phobius"/>
    </source>
</evidence>
<feature type="transmembrane region" description="Helical" evidence="2">
    <location>
        <begin position="216"/>
        <end position="241"/>
    </location>
</feature>
<dbReference type="EMBL" id="CP138581">
    <property type="protein sequence ID" value="WPG98894.1"/>
    <property type="molecule type" value="Genomic_DNA"/>
</dbReference>
<feature type="region of interest" description="Disordered" evidence="1">
    <location>
        <begin position="336"/>
        <end position="355"/>
    </location>
</feature>
<dbReference type="AlphaFoldDB" id="A0AAQ3M164"/>
<evidence type="ECO:0000313" key="4">
    <source>
        <dbReference type="Proteomes" id="UP001303373"/>
    </source>
</evidence>
<dbReference type="InterPro" id="IPR021460">
    <property type="entry name" value="DUF3112"/>
</dbReference>
<reference evidence="3 4" key="1">
    <citation type="submission" date="2023-11" db="EMBL/GenBank/DDBJ databases">
        <title>An acidophilic fungus is an integral part of prey digestion in a carnivorous sundew plant.</title>
        <authorList>
            <person name="Tsai I.J."/>
        </authorList>
    </citation>
    <scope>NUCLEOTIDE SEQUENCE [LARGE SCALE GENOMIC DNA]</scope>
    <source>
        <strain evidence="3">169a</strain>
    </source>
</reference>
<sequence>MTMWPNSVDRPTLLRRLRARNQEKSIFNLRHICKQLETIENSFVMPQMEGQQAGPPYVPNVAGVGGRPTTLPDIPIIAVFLFIYVCGAASNMTIFQLNRRKGHKFIPSVAMFGFCMSRIATFTLRLVWATRPTNAKIAIAAQIFVNVGVLIIYIIVLLLCVRLFRATHPRLGWYPLISRGLKVLYVLLFCAIVLVIAFTIQSFYTLDMTLRKDAMWIQRASILYMLIFNVISLVLYTWAVLLPPASNHENFGNSSMLSKKIILGVALFFTLFIAGFRTGTTWAPSRPANNPAWYQSKAAFYTIEMAFEIVVVYLFIFTRFDKKFWIPNGSKGPGDFSRVQGEVEDKPSRVSDTSV</sequence>
<feature type="transmembrane region" description="Helical" evidence="2">
    <location>
        <begin position="109"/>
        <end position="128"/>
    </location>
</feature>
<dbReference type="PANTHER" id="PTHR35184:SF1">
    <property type="entry name" value="INTEGRAL MEMBRANE PROTEIN"/>
    <property type="match status" value="1"/>
</dbReference>
<dbReference type="PANTHER" id="PTHR35184">
    <property type="entry name" value="YALI0C10208P"/>
    <property type="match status" value="1"/>
</dbReference>
<dbReference type="Proteomes" id="UP001303373">
    <property type="component" value="Chromosome 2"/>
</dbReference>
<feature type="transmembrane region" description="Helical" evidence="2">
    <location>
        <begin position="74"/>
        <end position="97"/>
    </location>
</feature>
<feature type="transmembrane region" description="Helical" evidence="2">
    <location>
        <begin position="261"/>
        <end position="278"/>
    </location>
</feature>